<evidence type="ECO:0000313" key="2">
    <source>
        <dbReference type="EMBL" id="EFO97961.1"/>
    </source>
</evidence>
<keyword evidence="3" id="KW-1185">Reference proteome</keyword>
<dbReference type="STRING" id="31234.E3NHA5"/>
<protein>
    <submittedName>
        <fullName evidence="2">Uncharacterized protein</fullName>
    </submittedName>
</protein>
<dbReference type="GO" id="GO:0045121">
    <property type="term" value="C:membrane raft"/>
    <property type="evidence" value="ECO:0007669"/>
    <property type="project" value="TreeGrafter"/>
</dbReference>
<evidence type="ECO:0000256" key="1">
    <source>
        <dbReference type="SAM" id="MobiDB-lite"/>
    </source>
</evidence>
<dbReference type="Proteomes" id="UP000008281">
    <property type="component" value="Unassembled WGS sequence"/>
</dbReference>
<dbReference type="PANTHER" id="PTHR21447">
    <property type="entry name" value="RING-TYPE DOMAIN-CONTAINING PROTEIN-RELATED"/>
    <property type="match status" value="1"/>
</dbReference>
<feature type="compositionally biased region" description="Basic and acidic residues" evidence="1">
    <location>
        <begin position="506"/>
        <end position="530"/>
    </location>
</feature>
<evidence type="ECO:0000313" key="3">
    <source>
        <dbReference type="Proteomes" id="UP000008281"/>
    </source>
</evidence>
<feature type="region of interest" description="Disordered" evidence="1">
    <location>
        <begin position="436"/>
        <end position="530"/>
    </location>
</feature>
<proteinExistence type="predicted"/>
<reference evidence="2" key="1">
    <citation type="submission" date="2007-07" db="EMBL/GenBank/DDBJ databases">
        <title>PCAP assembly of the Caenorhabditis remanei genome.</title>
        <authorList>
            <consortium name="The Caenorhabditis remanei Sequencing Consortium"/>
            <person name="Wilson R.K."/>
        </authorList>
    </citation>
    <scope>NUCLEOTIDE SEQUENCE [LARGE SCALE GENOMIC DNA]</scope>
    <source>
        <strain evidence="2">PB4641</strain>
    </source>
</reference>
<dbReference type="InParanoid" id="E3NHA5"/>
<dbReference type="OrthoDB" id="5876588at2759"/>
<dbReference type="AlphaFoldDB" id="E3NHA5"/>
<dbReference type="GO" id="GO:0045087">
    <property type="term" value="P:innate immune response"/>
    <property type="evidence" value="ECO:0007669"/>
    <property type="project" value="TreeGrafter"/>
</dbReference>
<sequence>MEYLSLKKKEYIYKSDLCLMFDYDGIFPEVAWQTSAVDWILNECWTKMDYGDHYEMMVKPDMAKTVEEIMNTLNQQAAVMKTFNTLTKVKFYENVSEKLKQHTVMSDVILACMEEIIEKYPVRKYSAELSRILAWVGLVMEAIENYVEKESIHLPPINSVSLTKPVIRLFSIDKNHFVMADELLKTLKNCNIDVSGFEKNVFGMKELSTFTFREASQKVDKDVMKNLEFVKMEDIRLIFAQTPIPTCNGGYCTLAVDALRDILMDMILAKKIFQTIEEKNWIYIKQFFKSIEKYFDRTRGVYFIDLKDVKTIKELWENVYDTHLEQSSPSPKLMKTSKKTGFSVKDLKETLPFLELEKCFKGIFEYADPIYSILTADNKLSTNHLHIAVLQCQINSLVRKIPMLLEFIHKQGGCDRLSIVRCELCDGKTLAEESVTITKPQRPETREELHQKKTKHQSSIDTKSESEALNSEVAKSDVTIEKPTTEEKPSQKTKESKKSKQPTSREIPKPEPKESNACPKCERAGKFTREANEKLRLSKIEVKQLKKDLIRNQLKNEEMKQKVMDKDERIRMLERLLEEKDDVIKEQEEKMKEQAAVIQELRRVE</sequence>
<dbReference type="PANTHER" id="PTHR21447:SF11">
    <property type="entry name" value="RING-TYPE DOMAIN-CONTAINING PROTEIN"/>
    <property type="match status" value="1"/>
</dbReference>
<gene>
    <name evidence="2" type="ORF">CRE_17608</name>
</gene>
<name>E3NHA5_CAERE</name>
<feature type="compositionally biased region" description="Basic and acidic residues" evidence="1">
    <location>
        <begin position="441"/>
        <end position="451"/>
    </location>
</feature>
<feature type="compositionally biased region" description="Basic and acidic residues" evidence="1">
    <location>
        <begin position="474"/>
        <end position="498"/>
    </location>
</feature>
<dbReference type="eggNOG" id="ENOG502SVYK">
    <property type="taxonomic scope" value="Eukaryota"/>
</dbReference>
<organism evidence="3">
    <name type="scientific">Caenorhabditis remanei</name>
    <name type="common">Caenorhabditis vulgaris</name>
    <dbReference type="NCBI Taxonomy" id="31234"/>
    <lineage>
        <taxon>Eukaryota</taxon>
        <taxon>Metazoa</taxon>
        <taxon>Ecdysozoa</taxon>
        <taxon>Nematoda</taxon>
        <taxon>Chromadorea</taxon>
        <taxon>Rhabditida</taxon>
        <taxon>Rhabditina</taxon>
        <taxon>Rhabditomorpha</taxon>
        <taxon>Rhabditoidea</taxon>
        <taxon>Rhabditidae</taxon>
        <taxon>Peloderinae</taxon>
        <taxon>Caenorhabditis</taxon>
    </lineage>
</organism>
<dbReference type="EMBL" id="DS268671">
    <property type="protein sequence ID" value="EFO97961.1"/>
    <property type="molecule type" value="Genomic_DNA"/>
</dbReference>
<accession>E3NHA5</accession>
<dbReference type="HOGENOM" id="CLU_007994_1_1_1"/>